<name>A0ABQ3VMN8_9CHLR</name>
<feature type="domain" description="MacB-like periplasmic core" evidence="9">
    <location>
        <begin position="50"/>
        <end position="253"/>
    </location>
</feature>
<evidence type="ECO:0000256" key="2">
    <source>
        <dbReference type="ARBA" id="ARBA00022475"/>
    </source>
</evidence>
<dbReference type="InterPro" id="IPR025857">
    <property type="entry name" value="MacB_PCD"/>
</dbReference>
<feature type="transmembrane region" description="Helical" evidence="7">
    <location>
        <begin position="982"/>
        <end position="1008"/>
    </location>
</feature>
<dbReference type="Pfam" id="PF02687">
    <property type="entry name" value="FtsX"/>
    <property type="match status" value="2"/>
</dbReference>
<feature type="transmembrane region" description="Helical" evidence="7">
    <location>
        <begin position="430"/>
        <end position="455"/>
    </location>
</feature>
<keyword evidence="2" id="KW-1003">Cell membrane</keyword>
<comment type="subcellular location">
    <subcellularLocation>
        <location evidence="1">Cell membrane</location>
        <topology evidence="1">Multi-pass membrane protein</topology>
    </subcellularLocation>
</comment>
<feature type="transmembrane region" description="Helical" evidence="7">
    <location>
        <begin position="324"/>
        <end position="347"/>
    </location>
</feature>
<dbReference type="Proteomes" id="UP000635565">
    <property type="component" value="Unassembled WGS sequence"/>
</dbReference>
<comment type="caution">
    <text evidence="10">The sequence shown here is derived from an EMBL/GenBank/DDBJ whole genome shotgun (WGS) entry which is preliminary data.</text>
</comment>
<evidence type="ECO:0000256" key="7">
    <source>
        <dbReference type="SAM" id="Phobius"/>
    </source>
</evidence>
<dbReference type="PANTHER" id="PTHR30572:SF4">
    <property type="entry name" value="ABC TRANSPORTER PERMEASE YTRF"/>
    <property type="match status" value="1"/>
</dbReference>
<keyword evidence="11" id="KW-1185">Reference proteome</keyword>
<evidence type="ECO:0000256" key="6">
    <source>
        <dbReference type="ARBA" id="ARBA00038076"/>
    </source>
</evidence>
<evidence type="ECO:0008006" key="12">
    <source>
        <dbReference type="Google" id="ProtNLM"/>
    </source>
</evidence>
<feature type="transmembrane region" description="Helical" evidence="7">
    <location>
        <begin position="935"/>
        <end position="961"/>
    </location>
</feature>
<keyword evidence="4 7" id="KW-1133">Transmembrane helix</keyword>
<feature type="transmembrane region" description="Helical" evidence="7">
    <location>
        <begin position="368"/>
        <end position="397"/>
    </location>
</feature>
<evidence type="ECO:0000256" key="4">
    <source>
        <dbReference type="ARBA" id="ARBA00022989"/>
    </source>
</evidence>
<dbReference type="EMBL" id="BNJJ01000015">
    <property type="protein sequence ID" value="GHO86974.1"/>
    <property type="molecule type" value="Genomic_DNA"/>
</dbReference>
<feature type="transmembrane region" description="Helical" evidence="7">
    <location>
        <begin position="535"/>
        <end position="556"/>
    </location>
</feature>
<accession>A0ABQ3VMN8</accession>
<keyword evidence="5 7" id="KW-0472">Membrane</keyword>
<dbReference type="InterPro" id="IPR050250">
    <property type="entry name" value="Macrolide_Exporter_MacB"/>
</dbReference>
<keyword evidence="3 7" id="KW-0812">Transmembrane</keyword>
<evidence type="ECO:0000256" key="1">
    <source>
        <dbReference type="ARBA" id="ARBA00004651"/>
    </source>
</evidence>
<organism evidence="10 11">
    <name type="scientific">Dictyobacter formicarum</name>
    <dbReference type="NCBI Taxonomy" id="2778368"/>
    <lineage>
        <taxon>Bacteria</taxon>
        <taxon>Bacillati</taxon>
        <taxon>Chloroflexota</taxon>
        <taxon>Ktedonobacteria</taxon>
        <taxon>Ktedonobacterales</taxon>
        <taxon>Dictyobacteraceae</taxon>
        <taxon>Dictyobacter</taxon>
    </lineage>
</organism>
<evidence type="ECO:0000313" key="10">
    <source>
        <dbReference type="EMBL" id="GHO86974.1"/>
    </source>
</evidence>
<protein>
    <recommendedName>
        <fullName evidence="12">ABC transporter permease</fullName>
    </recommendedName>
</protein>
<proteinExistence type="inferred from homology"/>
<evidence type="ECO:0000259" key="9">
    <source>
        <dbReference type="Pfam" id="PF12704"/>
    </source>
</evidence>
<evidence type="ECO:0000313" key="11">
    <source>
        <dbReference type="Proteomes" id="UP000635565"/>
    </source>
</evidence>
<dbReference type="Pfam" id="PF12704">
    <property type="entry name" value="MacB_PCD"/>
    <property type="match status" value="1"/>
</dbReference>
<dbReference type="PANTHER" id="PTHR30572">
    <property type="entry name" value="MEMBRANE COMPONENT OF TRANSPORTER-RELATED"/>
    <property type="match status" value="1"/>
</dbReference>
<feature type="transmembrane region" description="Helical" evidence="7">
    <location>
        <begin position="618"/>
        <end position="637"/>
    </location>
</feature>
<evidence type="ECO:0000259" key="8">
    <source>
        <dbReference type="Pfam" id="PF02687"/>
    </source>
</evidence>
<gene>
    <name evidence="10" type="ORF">KSZ_49800</name>
</gene>
<sequence>MKPIVFGPATELTMIAITTLLLLIIIGLGIRQRLLLQIGLRNMLRRRKQSALLMSGLVLSSAFITASLGLNDSLTNASNVRLLNSLGSLDETITGTFNAEQSTSYLATIRQNSHVRAATGLLESYQTTTIASPRTGFSQDHLNVIAVPKDFDQVFGQAKDSAGRPVRFADLQDGDIYLGTTLAQNFAVNVGEQLTLTLSGRRVTARVRAILNSDIALNANDIILGNPNLIVMPLSAYQRITQQSGTVNTLAIRNVHQASDSPQMSRFLQQLFNVRDDTWKKLTSTPNYVTRQLHVLNPDLIYYLGPQSFTNGLGAQGALQFTQLVPALTILLVGTGMLLLALQFILLTTERRTELGISRALGFQRSHIVQALLIEGGGYGLIASLFGVLVGIGLVVLELLVLSAIPLQTTNLESTSTTTMHLSLQVWIDWHSLLLSFCLSILTTIAVVGCTATWISRTNIVTAIRNLDEPAKNQRPLLREIQTILKPTGTSVWVRLGGCGTALGALLLGLFTRGPLCFLMAGFLLWVATLPNLGWISQVGIALAIAATGLLLGWLVRSVLSALKVPSHVLASRLSLSLIGIGWLAYSIQPGGALFTIFQPTTGIMLFRSAGSNSLSTGALTIVLTNLLMIAGAVVLVMANGDVLVAMITALTSRICGLAPISRTSLVYTLIYRFRTTVTVSLLGMIVFLIMLVATINVGSIQQADVATTTGGFQLQADAQALPANFSQQIQANRTLARDIQESITIHTMNNATNKLNILQKQLLLPGQQPYPLEATLAGMSDNFFSDATMPLQAHAQGYGSDRAVWDAVRIHPGYAVWRYETTVTGLNPNQGNFQPFTIQVPDHSGYTHPLRIIGIVSARTNWPYLYVSEHTLADIYGVNPPLTNHYSCLLRLRAGVSEERATQDLMHTFGLVYNLQVQSLTSSIQTATQSQLTVFYSCYLTLGLIFGTLALGVIMSRAVIERRQHIGMMRAFGFSRELVMMSFLLEAGFIVTLSLLVGTVLAIWSAYKIINTQSADFSIPLLLIALILLGCYLIAFAATAIPARRAAQIYPSEALRYE</sequence>
<feature type="transmembrane region" description="Helical" evidence="7">
    <location>
        <begin position="1020"/>
        <end position="1042"/>
    </location>
</feature>
<evidence type="ECO:0000256" key="3">
    <source>
        <dbReference type="ARBA" id="ARBA00022692"/>
    </source>
</evidence>
<dbReference type="RefSeq" id="WP_201364585.1">
    <property type="nucleotide sequence ID" value="NZ_BNJJ01000015.1"/>
</dbReference>
<feature type="transmembrane region" description="Helical" evidence="7">
    <location>
        <begin position="12"/>
        <end position="30"/>
    </location>
</feature>
<dbReference type="InterPro" id="IPR003838">
    <property type="entry name" value="ABC3_permease_C"/>
</dbReference>
<reference evidence="10 11" key="1">
    <citation type="journal article" date="2021" name="Int. J. Syst. Evol. Microbiol.">
        <title>Reticulibacter mediterranei gen. nov., sp. nov., within the new family Reticulibacteraceae fam. nov., and Ktedonospora formicarum gen. nov., sp. nov., Ktedonobacter robiniae sp. nov., Dictyobacter formicarum sp. nov. and Dictyobacter arantiisoli sp. nov., belonging to the class Ktedonobacteria.</title>
        <authorList>
            <person name="Yabe S."/>
            <person name="Zheng Y."/>
            <person name="Wang C.M."/>
            <person name="Sakai Y."/>
            <person name="Abe K."/>
            <person name="Yokota A."/>
            <person name="Donadio S."/>
            <person name="Cavaletti L."/>
            <person name="Monciardini P."/>
        </authorList>
    </citation>
    <scope>NUCLEOTIDE SEQUENCE [LARGE SCALE GENOMIC DNA]</scope>
    <source>
        <strain evidence="10 11">SOSP1-9</strain>
    </source>
</reference>
<feature type="domain" description="ABC3 transporter permease C-terminal" evidence="8">
    <location>
        <begin position="941"/>
        <end position="1052"/>
    </location>
</feature>
<feature type="transmembrane region" description="Helical" evidence="7">
    <location>
        <begin position="674"/>
        <end position="696"/>
    </location>
</feature>
<evidence type="ECO:0000256" key="5">
    <source>
        <dbReference type="ARBA" id="ARBA00023136"/>
    </source>
</evidence>
<comment type="similarity">
    <text evidence="6">Belongs to the ABC-4 integral membrane protein family.</text>
</comment>
<feature type="transmembrane region" description="Helical" evidence="7">
    <location>
        <begin position="51"/>
        <end position="70"/>
    </location>
</feature>
<feature type="domain" description="ABC3 transporter permease C-terminal" evidence="8">
    <location>
        <begin position="329"/>
        <end position="450"/>
    </location>
</feature>